<protein>
    <submittedName>
        <fullName evidence="1">Uncharacterized protein</fullName>
    </submittedName>
</protein>
<sequence>MLYSDTLQSLIKLISLNKSFPSPSYSSLSTHSIANGVAELLLKSKLLPSKNCRAKVQGYINSQYDNAEDEISVGELIDSLLLEEVNENIEMLPRDIYRDGESELEKRLFPITKKIKTWINEDENVPKFVLLKSELESSLSENKFLSDAYKDSNDFLFDFTDELVKFKVHFTNELLGDDEGIIFGYLWKSLSKEKDGFTTFIDFFIHLRVDIWKVIFIDKASENEFIENTLLYFESKSKSCDLSWNKARDQVYLKRDGICNGTIQLDVLLKDENVNITSIQDAFIWFKNQHMHPDYHSIDFQLINYLLNQDDNYNILSRFIESANQSSCLTINFINSGNFYQNKLLRFLFSNKNFIPLALHIMASYKMVDIPWRNEQEVKSLETVLWNLSTAHLTESIFHCPEQEKIVVFYNSLMAVSIASVSSFGLQNVTANEKLVSLVSTLELPLIQNIQNYALELSVESYEDNFHAYFHLLFLLLKVQKNHQLEERIAAIYVQRLNLQISHLTDKGNEKRNSFSNLRFSPKELYDEYPWYLLNSSISNLISHEILKVIKSSYSSILFNKNDYHLKEIIGTHLIILLKSQENKDFKVKIFNEFIEFIREFSFDEFDLFDYGSSKSLINESNKVSINLKFSSILDQFSDEQFNSFIQLLNRKDPTTFQLLLYANALSKEDRVAEIVKLILLRDDTKLKDASWTDEIKESVNLAHAIGLSDVRNILKEDGKESSHKSFKNDWDSIGFQYKLINVLDENLSVDEKIDKIRTIENPLKNNNSHPLSRSNEAYINYIKALVYFESDANKSCLILKRLCNSHRQELYITALFDARIIAYEKSEHYVASLEESIAEWSSLSGKSCKTNLENCSEIEVALLLKAYSLSNNSSSFTQIWNDLSDQRQFSLKIAEIYINECMRSETSDVAEEYLIELIQYHNVEKSNSIELKGKISKLSNLIIHPELNVIKSELDGGVTVRNVIESLTDNWRDIRSLNHEEIARVMSSPTINENHFFHLINDTSFMVFQDLVSQRLYFQEIKTPKKSKNKSKLGLVAEDHISAFYLKIIKNKFSMFGWSVSDQNKLGESSSGEGMGEVDGLLRSHTGESIAVFEALILNCLNKKYLNDHLDKVSKYDTNASPVAIFAVYYEGKSFDRFKSKYVNHIKKYTSEKYKKASNHCIEKLKETDNLFCFTEKRLRGGTEVQFIHYVMNLLH</sequence>
<evidence type="ECO:0000313" key="2">
    <source>
        <dbReference type="Proteomes" id="UP001500021"/>
    </source>
</evidence>
<gene>
    <name evidence="1" type="ORF">GCM10009111_23140</name>
</gene>
<dbReference type="Proteomes" id="UP001500021">
    <property type="component" value="Unassembled WGS sequence"/>
</dbReference>
<reference evidence="1 2" key="1">
    <citation type="journal article" date="2019" name="Int. J. Syst. Evol. Microbiol.">
        <title>The Global Catalogue of Microorganisms (GCM) 10K type strain sequencing project: providing services to taxonomists for standard genome sequencing and annotation.</title>
        <authorList>
            <consortium name="The Broad Institute Genomics Platform"/>
            <consortium name="The Broad Institute Genome Sequencing Center for Infectious Disease"/>
            <person name="Wu L."/>
            <person name="Ma J."/>
        </authorList>
    </citation>
    <scope>NUCLEOTIDE SEQUENCE [LARGE SCALE GENOMIC DNA]</scope>
    <source>
        <strain evidence="1 2">JCM 15608</strain>
    </source>
</reference>
<evidence type="ECO:0000313" key="1">
    <source>
        <dbReference type="EMBL" id="GAA0819273.1"/>
    </source>
</evidence>
<organism evidence="1 2">
    <name type="scientific">Colwellia asteriadis</name>
    <dbReference type="NCBI Taxonomy" id="517723"/>
    <lineage>
        <taxon>Bacteria</taxon>
        <taxon>Pseudomonadati</taxon>
        <taxon>Pseudomonadota</taxon>
        <taxon>Gammaproteobacteria</taxon>
        <taxon>Alteromonadales</taxon>
        <taxon>Colwelliaceae</taxon>
        <taxon>Colwellia</taxon>
    </lineage>
</organism>
<keyword evidence="2" id="KW-1185">Reference proteome</keyword>
<name>A0ABN1L8W5_9GAMM</name>
<proteinExistence type="predicted"/>
<dbReference type="EMBL" id="BAAAFA010000007">
    <property type="protein sequence ID" value="GAA0819273.1"/>
    <property type="molecule type" value="Genomic_DNA"/>
</dbReference>
<comment type="caution">
    <text evidence="1">The sequence shown here is derived from an EMBL/GenBank/DDBJ whole genome shotgun (WGS) entry which is preliminary data.</text>
</comment>
<dbReference type="RefSeq" id="WP_343817596.1">
    <property type="nucleotide sequence ID" value="NZ_BAAAFA010000007.1"/>
</dbReference>
<accession>A0ABN1L8W5</accession>